<dbReference type="PANTHER" id="PTHR21539:SF0">
    <property type="entry name" value="SAGA-ASSOCIATED FACTOR 29"/>
    <property type="match status" value="1"/>
</dbReference>
<feature type="region of interest" description="Disordered" evidence="1">
    <location>
        <begin position="165"/>
        <end position="196"/>
    </location>
</feature>
<sequence length="263" mass="29172">MSFSSASPDATQKHDLEVLLHQLRDLEHARKDQLPLLEQINTMDTPKKHLSCIDKALGLVQQEQRAAARALDQVKQLLDQQKMRKQRDNSSRTRSRDASSRLEIIPKGSQVAARVAPLGEEEWILATVLSYSAEKNRYTVLDDDQESPVRPTYVLSPRLVLFVTGPAGNSNSSNSSNSSSSSGNSRKWDRGRSPEMAKGQRVLALYPRTTVFYQGTVVAPPSSSSALSNGENPSPVYRLLFDDDDNQEVDVPAHLVLPIPRNV</sequence>
<feature type="compositionally biased region" description="Low complexity" evidence="1">
    <location>
        <begin position="168"/>
        <end position="185"/>
    </location>
</feature>
<dbReference type="Proteomes" id="UP001151295">
    <property type="component" value="Unassembled WGS sequence"/>
</dbReference>
<reference evidence="3" key="1">
    <citation type="submission" date="2022-07" db="EMBL/GenBank/DDBJ databases">
        <title>Phylogenomic reconstructions and comparative analyses of Kickxellomycotina fungi.</title>
        <authorList>
            <person name="Reynolds N.K."/>
            <person name="Stajich J.E."/>
            <person name="Barry K."/>
            <person name="Grigoriev I.V."/>
            <person name="Crous P."/>
            <person name="Smith M.E."/>
        </authorList>
    </citation>
    <scope>NUCLEOTIDE SEQUENCE</scope>
    <source>
        <strain evidence="3">BCRC 34882</strain>
    </source>
</reference>
<dbReference type="InterPro" id="IPR047288">
    <property type="entry name" value="Tudor_SGF29_rpt1"/>
</dbReference>
<proteinExistence type="predicted"/>
<dbReference type="InterPro" id="IPR010750">
    <property type="entry name" value="SGF29_tudor-like_dom"/>
</dbReference>
<organism evidence="3 4">
    <name type="scientific">Coemansia umbellata</name>
    <dbReference type="NCBI Taxonomy" id="1424467"/>
    <lineage>
        <taxon>Eukaryota</taxon>
        <taxon>Fungi</taxon>
        <taxon>Fungi incertae sedis</taxon>
        <taxon>Zoopagomycota</taxon>
        <taxon>Kickxellomycotina</taxon>
        <taxon>Kickxellomycetes</taxon>
        <taxon>Kickxellales</taxon>
        <taxon>Kickxellaceae</taxon>
        <taxon>Coemansia</taxon>
    </lineage>
</organism>
<dbReference type="PROSITE" id="PS51518">
    <property type="entry name" value="SGF29_C"/>
    <property type="match status" value="1"/>
</dbReference>
<evidence type="ECO:0000256" key="1">
    <source>
        <dbReference type="SAM" id="MobiDB-lite"/>
    </source>
</evidence>
<dbReference type="EMBL" id="JANBQD010000051">
    <property type="protein sequence ID" value="KAJ1990445.1"/>
    <property type="molecule type" value="Genomic_DNA"/>
</dbReference>
<name>A0ABQ8PJE8_9FUNG</name>
<keyword evidence="4" id="KW-1185">Reference proteome</keyword>
<feature type="domain" description="SGF29 C-terminal" evidence="2">
    <location>
        <begin position="101"/>
        <end position="263"/>
    </location>
</feature>
<dbReference type="Pfam" id="PF07039">
    <property type="entry name" value="SGF29_Tudor"/>
    <property type="match status" value="1"/>
</dbReference>
<dbReference type="CDD" id="cd20393">
    <property type="entry name" value="Tudor_SGF29_rpt1"/>
    <property type="match status" value="1"/>
</dbReference>
<evidence type="ECO:0000313" key="3">
    <source>
        <dbReference type="EMBL" id="KAJ1990445.1"/>
    </source>
</evidence>
<dbReference type="InterPro" id="IPR037802">
    <property type="entry name" value="SGF29"/>
</dbReference>
<dbReference type="Gene3D" id="2.30.30.140">
    <property type="match status" value="2"/>
</dbReference>
<feature type="region of interest" description="Disordered" evidence="1">
    <location>
        <begin position="78"/>
        <end position="102"/>
    </location>
</feature>
<protein>
    <recommendedName>
        <fullName evidence="2">SGF29 C-terminal domain-containing protein</fullName>
    </recommendedName>
</protein>
<dbReference type="PANTHER" id="PTHR21539">
    <property type="entry name" value="SAGA-ASSOCIATED FACTOR 29"/>
    <property type="match status" value="1"/>
</dbReference>
<evidence type="ECO:0000313" key="4">
    <source>
        <dbReference type="Proteomes" id="UP001151295"/>
    </source>
</evidence>
<feature type="compositionally biased region" description="Basic and acidic residues" evidence="1">
    <location>
        <begin position="86"/>
        <end position="100"/>
    </location>
</feature>
<accession>A0ABQ8PJE8</accession>
<comment type="caution">
    <text evidence="3">The sequence shown here is derived from an EMBL/GenBank/DDBJ whole genome shotgun (WGS) entry which is preliminary data.</text>
</comment>
<feature type="compositionally biased region" description="Basic and acidic residues" evidence="1">
    <location>
        <begin position="186"/>
        <end position="195"/>
    </location>
</feature>
<evidence type="ECO:0000259" key="2">
    <source>
        <dbReference type="PROSITE" id="PS51518"/>
    </source>
</evidence>
<gene>
    <name evidence="3" type="ORF">EDC05_004089</name>
</gene>